<keyword evidence="6 7" id="KW-0067">ATP-binding</keyword>
<keyword evidence="2" id="KW-0723">Serine/threonine-protein kinase</keyword>
<comment type="caution">
    <text evidence="11">The sequence shown here is derived from an EMBL/GenBank/DDBJ whole genome shotgun (WGS) entry which is preliminary data.</text>
</comment>
<dbReference type="Proteomes" id="UP001595645">
    <property type="component" value="Unassembled WGS sequence"/>
</dbReference>
<feature type="transmembrane region" description="Helical" evidence="9">
    <location>
        <begin position="304"/>
        <end position="328"/>
    </location>
</feature>
<dbReference type="RefSeq" id="WP_378236966.1">
    <property type="nucleotide sequence ID" value="NZ_JBHRWK010000005.1"/>
</dbReference>
<dbReference type="Pfam" id="PF00069">
    <property type="entry name" value="Pkinase"/>
    <property type="match status" value="1"/>
</dbReference>
<evidence type="ECO:0000256" key="8">
    <source>
        <dbReference type="SAM" id="MobiDB-lite"/>
    </source>
</evidence>
<evidence type="ECO:0000256" key="5">
    <source>
        <dbReference type="ARBA" id="ARBA00022777"/>
    </source>
</evidence>
<dbReference type="PROSITE" id="PS00108">
    <property type="entry name" value="PROTEIN_KINASE_ST"/>
    <property type="match status" value="1"/>
</dbReference>
<keyword evidence="12" id="KW-1185">Reference proteome</keyword>
<keyword evidence="5 11" id="KW-0418">Kinase</keyword>
<dbReference type="Gene3D" id="1.10.510.10">
    <property type="entry name" value="Transferase(Phosphotransferase) domain 1"/>
    <property type="match status" value="1"/>
</dbReference>
<keyword evidence="9" id="KW-1133">Transmembrane helix</keyword>
<gene>
    <name evidence="11" type="ORF">ACFOSH_02570</name>
</gene>
<evidence type="ECO:0000256" key="4">
    <source>
        <dbReference type="ARBA" id="ARBA00022741"/>
    </source>
</evidence>
<keyword evidence="4 7" id="KW-0547">Nucleotide-binding</keyword>
<accession>A0ABV7NPZ5</accession>
<dbReference type="EMBL" id="JBHRWK010000005">
    <property type="protein sequence ID" value="MFC3448303.1"/>
    <property type="molecule type" value="Genomic_DNA"/>
</dbReference>
<evidence type="ECO:0000256" key="3">
    <source>
        <dbReference type="ARBA" id="ARBA00022679"/>
    </source>
</evidence>
<evidence type="ECO:0000256" key="2">
    <source>
        <dbReference type="ARBA" id="ARBA00022527"/>
    </source>
</evidence>
<evidence type="ECO:0000313" key="12">
    <source>
        <dbReference type="Proteomes" id="UP001595645"/>
    </source>
</evidence>
<sequence>MTQSAEPGHLVVGRYRLISKLGAGGFGRVWRARDETLDVDVAVKEVWLPTAITAAEHADRLRRAEREARNAARLRDNPSIVTVHDVVVENDIPWIVMQLVAGFSLDEHVRAHGPVPADRAIDIARALLLALGAAHDAGIVHRDVKPANVLLADTGEILLTDFGIAVHETDTTLTATGTLIGSVEYMAPERWDGGKAGAASDLFSLGATLYQGVEGNSPFHRDTPTAALAAILTYQVPPSQRAGSPLAGLIGDLLTKDPAQRPTVATVLTRLNTDTKAITPTPGPEPTKELTRPTPTAPDHGRNAAWFAGLMILFSLTVLGMIGISRVANGETDAFDNVGHLFGAMFFCGLSGSLLALNLVRHPLKSCWLAITIMLLAGAAATFAYAGLLTMLPGNWGRWSPIGAIVIIAGAAGGGSLMIEKADEKTVE</sequence>
<dbReference type="SMART" id="SM00220">
    <property type="entry name" value="S_TKc"/>
    <property type="match status" value="1"/>
</dbReference>
<keyword evidence="3 11" id="KW-0808">Transferase</keyword>
<organism evidence="11 12">
    <name type="scientific">Amycolatopsis speibonae</name>
    <dbReference type="NCBI Taxonomy" id="1450224"/>
    <lineage>
        <taxon>Bacteria</taxon>
        <taxon>Bacillati</taxon>
        <taxon>Actinomycetota</taxon>
        <taxon>Actinomycetes</taxon>
        <taxon>Pseudonocardiales</taxon>
        <taxon>Pseudonocardiaceae</taxon>
        <taxon>Amycolatopsis</taxon>
    </lineage>
</organism>
<dbReference type="GO" id="GO:0004674">
    <property type="term" value="F:protein serine/threonine kinase activity"/>
    <property type="evidence" value="ECO:0007669"/>
    <property type="project" value="UniProtKB-EC"/>
</dbReference>
<protein>
    <recommendedName>
        <fullName evidence="1">non-specific serine/threonine protein kinase</fullName>
        <ecNumber evidence="1">2.7.11.1</ecNumber>
    </recommendedName>
</protein>
<feature type="transmembrane region" description="Helical" evidence="9">
    <location>
        <begin position="367"/>
        <end position="387"/>
    </location>
</feature>
<reference evidence="12" key="1">
    <citation type="journal article" date="2019" name="Int. J. Syst. Evol. Microbiol.">
        <title>The Global Catalogue of Microorganisms (GCM) 10K type strain sequencing project: providing services to taxonomists for standard genome sequencing and annotation.</title>
        <authorList>
            <consortium name="The Broad Institute Genomics Platform"/>
            <consortium name="The Broad Institute Genome Sequencing Center for Infectious Disease"/>
            <person name="Wu L."/>
            <person name="Ma J."/>
        </authorList>
    </citation>
    <scope>NUCLEOTIDE SEQUENCE [LARGE SCALE GENOMIC DNA]</scope>
    <source>
        <strain evidence="12">CGMCC 4.7676</strain>
    </source>
</reference>
<proteinExistence type="predicted"/>
<dbReference type="InterPro" id="IPR017441">
    <property type="entry name" value="Protein_kinase_ATP_BS"/>
</dbReference>
<evidence type="ECO:0000256" key="1">
    <source>
        <dbReference type="ARBA" id="ARBA00012513"/>
    </source>
</evidence>
<dbReference type="Gene3D" id="3.30.200.20">
    <property type="entry name" value="Phosphorylase Kinase, domain 1"/>
    <property type="match status" value="1"/>
</dbReference>
<feature type="domain" description="Protein kinase" evidence="10">
    <location>
        <begin position="15"/>
        <end position="278"/>
    </location>
</feature>
<feature type="binding site" evidence="7">
    <location>
        <position position="44"/>
    </location>
    <ligand>
        <name>ATP</name>
        <dbReference type="ChEBI" id="CHEBI:30616"/>
    </ligand>
</feature>
<dbReference type="PROSITE" id="PS50011">
    <property type="entry name" value="PROTEIN_KINASE_DOM"/>
    <property type="match status" value="1"/>
</dbReference>
<keyword evidence="9" id="KW-0812">Transmembrane</keyword>
<dbReference type="CDD" id="cd14014">
    <property type="entry name" value="STKc_PknB_like"/>
    <property type="match status" value="1"/>
</dbReference>
<dbReference type="PANTHER" id="PTHR43289">
    <property type="entry name" value="MITOGEN-ACTIVATED PROTEIN KINASE KINASE KINASE 20-RELATED"/>
    <property type="match status" value="1"/>
</dbReference>
<evidence type="ECO:0000256" key="7">
    <source>
        <dbReference type="PROSITE-ProRule" id="PRU10141"/>
    </source>
</evidence>
<feature type="transmembrane region" description="Helical" evidence="9">
    <location>
        <begin position="340"/>
        <end position="360"/>
    </location>
</feature>
<dbReference type="EC" id="2.7.11.1" evidence="1"/>
<evidence type="ECO:0000259" key="10">
    <source>
        <dbReference type="PROSITE" id="PS50011"/>
    </source>
</evidence>
<dbReference type="InterPro" id="IPR000719">
    <property type="entry name" value="Prot_kinase_dom"/>
</dbReference>
<evidence type="ECO:0000313" key="11">
    <source>
        <dbReference type="EMBL" id="MFC3448303.1"/>
    </source>
</evidence>
<dbReference type="PROSITE" id="PS00107">
    <property type="entry name" value="PROTEIN_KINASE_ATP"/>
    <property type="match status" value="1"/>
</dbReference>
<keyword evidence="9" id="KW-0472">Membrane</keyword>
<dbReference type="PANTHER" id="PTHR43289:SF6">
    <property type="entry name" value="SERINE_THREONINE-PROTEIN KINASE NEKL-3"/>
    <property type="match status" value="1"/>
</dbReference>
<feature type="transmembrane region" description="Helical" evidence="9">
    <location>
        <begin position="399"/>
        <end position="419"/>
    </location>
</feature>
<feature type="region of interest" description="Disordered" evidence="8">
    <location>
        <begin position="275"/>
        <end position="298"/>
    </location>
</feature>
<name>A0ABV7NPZ5_9PSEU</name>
<evidence type="ECO:0000256" key="6">
    <source>
        <dbReference type="ARBA" id="ARBA00022840"/>
    </source>
</evidence>
<evidence type="ECO:0000256" key="9">
    <source>
        <dbReference type="SAM" id="Phobius"/>
    </source>
</evidence>
<dbReference type="InterPro" id="IPR008271">
    <property type="entry name" value="Ser/Thr_kinase_AS"/>
</dbReference>
<dbReference type="SUPFAM" id="SSF56112">
    <property type="entry name" value="Protein kinase-like (PK-like)"/>
    <property type="match status" value="1"/>
</dbReference>
<dbReference type="InterPro" id="IPR011009">
    <property type="entry name" value="Kinase-like_dom_sf"/>
</dbReference>